<evidence type="ECO:0000256" key="1">
    <source>
        <dbReference type="SAM" id="Phobius"/>
    </source>
</evidence>
<dbReference type="PANTHER" id="PTHR20921">
    <property type="entry name" value="TRANSMEMBRANE PROTEIN 222"/>
    <property type="match status" value="1"/>
</dbReference>
<comment type="caution">
    <text evidence="2">The sequence shown here is derived from an EMBL/GenBank/DDBJ whole genome shotgun (WGS) entry which is preliminary data.</text>
</comment>
<sequence length="241" mass="26917">MSPKVLSSMELEADFEGEDVSSNDGLQELWPLGEIDPKRARFPCCIVWTPLPVVSWLAPYIGHVGICQENGAVLDFAGSNLVSMDNFAYGSVARYLQLDRKKCCFPANLAAHVCERSYNHSEVGAAISWDDALQSGMRRFQHKFYNLFTCNCHSFVADCLNRVAYNGSVEWNVLNVAALVWFHGRWVDKMSVFRSLLPFLTVTCIGILMAGWPFLVGMAAFSALLIGWFIFTVCCFKGLVC</sequence>
<keyword evidence="1" id="KW-1133">Transmembrane helix</keyword>
<proteinExistence type="predicted"/>
<dbReference type="InterPro" id="IPR008496">
    <property type="entry name" value="TMEM222/RTE1"/>
</dbReference>
<dbReference type="AlphaFoldDB" id="A0A8T0RZ21"/>
<dbReference type="EMBL" id="CM029046">
    <property type="protein sequence ID" value="KAG2591177.1"/>
    <property type="molecule type" value="Genomic_DNA"/>
</dbReference>
<dbReference type="GO" id="GO:0010104">
    <property type="term" value="P:regulation of ethylene-activated signaling pathway"/>
    <property type="evidence" value="ECO:0007669"/>
    <property type="project" value="TreeGrafter"/>
</dbReference>
<feature type="transmembrane region" description="Helical" evidence="1">
    <location>
        <begin position="192"/>
        <end position="212"/>
    </location>
</feature>
<gene>
    <name evidence="2" type="ORF">PVAP13_5NG438500</name>
</gene>
<evidence type="ECO:0008006" key="4">
    <source>
        <dbReference type="Google" id="ProtNLM"/>
    </source>
</evidence>
<dbReference type="GO" id="GO:0005794">
    <property type="term" value="C:Golgi apparatus"/>
    <property type="evidence" value="ECO:0007669"/>
    <property type="project" value="TreeGrafter"/>
</dbReference>
<evidence type="ECO:0000313" key="2">
    <source>
        <dbReference type="EMBL" id="KAG2591177.1"/>
    </source>
</evidence>
<dbReference type="OrthoDB" id="267284at2759"/>
<dbReference type="Pfam" id="PF05608">
    <property type="entry name" value="RTE1"/>
    <property type="match status" value="1"/>
</dbReference>
<dbReference type="GO" id="GO:0005783">
    <property type="term" value="C:endoplasmic reticulum"/>
    <property type="evidence" value="ECO:0007669"/>
    <property type="project" value="TreeGrafter"/>
</dbReference>
<organism evidence="2 3">
    <name type="scientific">Panicum virgatum</name>
    <name type="common">Blackwell switchgrass</name>
    <dbReference type="NCBI Taxonomy" id="38727"/>
    <lineage>
        <taxon>Eukaryota</taxon>
        <taxon>Viridiplantae</taxon>
        <taxon>Streptophyta</taxon>
        <taxon>Embryophyta</taxon>
        <taxon>Tracheophyta</taxon>
        <taxon>Spermatophyta</taxon>
        <taxon>Magnoliopsida</taxon>
        <taxon>Liliopsida</taxon>
        <taxon>Poales</taxon>
        <taxon>Poaceae</taxon>
        <taxon>PACMAD clade</taxon>
        <taxon>Panicoideae</taxon>
        <taxon>Panicodae</taxon>
        <taxon>Paniceae</taxon>
        <taxon>Panicinae</taxon>
        <taxon>Panicum</taxon>
        <taxon>Panicum sect. Hiantes</taxon>
    </lineage>
</organism>
<dbReference type="Proteomes" id="UP000823388">
    <property type="component" value="Chromosome 5N"/>
</dbReference>
<evidence type="ECO:0000313" key="3">
    <source>
        <dbReference type="Proteomes" id="UP000823388"/>
    </source>
</evidence>
<keyword evidence="1" id="KW-0472">Membrane</keyword>
<dbReference type="GO" id="GO:0009723">
    <property type="term" value="P:response to ethylene"/>
    <property type="evidence" value="ECO:0007669"/>
    <property type="project" value="TreeGrafter"/>
</dbReference>
<feature type="transmembrane region" description="Helical" evidence="1">
    <location>
        <begin position="218"/>
        <end position="240"/>
    </location>
</feature>
<reference evidence="2" key="1">
    <citation type="submission" date="2020-05" db="EMBL/GenBank/DDBJ databases">
        <title>WGS assembly of Panicum virgatum.</title>
        <authorList>
            <person name="Lovell J.T."/>
            <person name="Jenkins J."/>
            <person name="Shu S."/>
            <person name="Juenger T.E."/>
            <person name="Schmutz J."/>
        </authorList>
    </citation>
    <scope>NUCLEOTIDE SEQUENCE</scope>
    <source>
        <strain evidence="2">AP13</strain>
    </source>
</reference>
<protein>
    <recommendedName>
        <fullName evidence="4">Protein REVERSION-TO-ETHYLENE SENSITIVITY1</fullName>
    </recommendedName>
</protein>
<accession>A0A8T0RZ21</accession>
<keyword evidence="1" id="KW-0812">Transmembrane</keyword>
<dbReference type="PANTHER" id="PTHR20921:SF7">
    <property type="entry name" value="PROTEIN REVERSION-TO-ETHYLENE SENSITIVITY1"/>
    <property type="match status" value="1"/>
</dbReference>
<name>A0A8T0RZ21_PANVG</name>
<keyword evidence="3" id="KW-1185">Reference proteome</keyword>